<dbReference type="RefSeq" id="WP_054580688.1">
    <property type="nucleotide sequence ID" value="NZ_CP012808.1"/>
</dbReference>
<evidence type="ECO:0000256" key="1">
    <source>
        <dbReference type="SAM" id="Phobius"/>
    </source>
</evidence>
<keyword evidence="3" id="KW-1185">Reference proteome</keyword>
<dbReference type="OrthoDB" id="6690830at2"/>
<gene>
    <name evidence="2" type="ORF">AOY20_04170</name>
</gene>
<feature type="transmembrane region" description="Helical" evidence="1">
    <location>
        <begin position="12"/>
        <end position="35"/>
    </location>
</feature>
<keyword evidence="1" id="KW-1133">Transmembrane helix</keyword>
<evidence type="ECO:0000313" key="3">
    <source>
        <dbReference type="Proteomes" id="UP000064939"/>
    </source>
</evidence>
<reference evidence="2 3" key="1">
    <citation type="journal article" date="2015" name="Int. J. Syst. Evol. Microbiol.">
        <title>Acinetobacter equi sp. nov. isolated from horse faeces.</title>
        <authorList>
            <person name="Poppel M.T."/>
            <person name="Skiebe E."/>
            <person name="Laue M."/>
            <person name="Bergmann H."/>
            <person name="Ebersberger I."/>
            <person name="Garn T."/>
            <person name="Fruth A."/>
            <person name="Baumgardt S."/>
            <person name="Busse H.J."/>
            <person name="Wilharm G."/>
        </authorList>
    </citation>
    <scope>NUCLEOTIDE SEQUENCE [LARGE SCALE GENOMIC DNA]</scope>
    <source>
        <strain evidence="2 3">114</strain>
    </source>
</reference>
<dbReference type="KEGG" id="aei:AOY20_04170"/>
<organism evidence="2 3">
    <name type="scientific">Acinetobacter equi</name>
    <dbReference type="NCBI Taxonomy" id="1324350"/>
    <lineage>
        <taxon>Bacteria</taxon>
        <taxon>Pseudomonadati</taxon>
        <taxon>Pseudomonadota</taxon>
        <taxon>Gammaproteobacteria</taxon>
        <taxon>Moraxellales</taxon>
        <taxon>Moraxellaceae</taxon>
        <taxon>Acinetobacter</taxon>
    </lineage>
</organism>
<dbReference type="EMBL" id="CP012808">
    <property type="protein sequence ID" value="ALH94789.1"/>
    <property type="molecule type" value="Genomic_DNA"/>
</dbReference>
<feature type="transmembrane region" description="Helical" evidence="1">
    <location>
        <begin position="119"/>
        <end position="140"/>
    </location>
</feature>
<sequence length="141" mass="16647">MKMHFVVLSKLFHSSYSLLIAGYGFLFFSLFLLIFKQDINILNLTLCICAILIGLLHHYVSIRVIFDAKLLQYLSKKIDYSNVDSLTKELDQSLITLKLMPIDKANRSWKLRLTGCQKLFKIQIFIFFIQVFMLFFILYYI</sequence>
<dbReference type="Proteomes" id="UP000064939">
    <property type="component" value="Chromosome"/>
</dbReference>
<keyword evidence="1" id="KW-0812">Transmembrane</keyword>
<accession>A0A0N9VZR2</accession>
<evidence type="ECO:0000313" key="2">
    <source>
        <dbReference type="EMBL" id="ALH94789.1"/>
    </source>
</evidence>
<name>A0A0N9VZR2_9GAMM</name>
<proteinExistence type="predicted"/>
<keyword evidence="1" id="KW-0472">Membrane</keyword>
<dbReference type="STRING" id="1324350.AOY20_04170"/>
<feature type="transmembrane region" description="Helical" evidence="1">
    <location>
        <begin position="41"/>
        <end position="66"/>
    </location>
</feature>
<protein>
    <submittedName>
        <fullName evidence="2">Uncharacterized protein</fullName>
    </submittedName>
</protein>
<dbReference type="AlphaFoldDB" id="A0A0N9VZR2"/>